<dbReference type="GO" id="GO:0047606">
    <property type="term" value="F:(S)-hydroxynitrile lyase activity"/>
    <property type="evidence" value="ECO:0007669"/>
    <property type="project" value="UniProtKB-EC"/>
</dbReference>
<comment type="catalytic activity">
    <reaction evidence="13">
        <text>an aromatic (S)-hydroxynitrile = an aromatic aldehyde + hydrogen cyanide</text>
        <dbReference type="Rhea" id="RHEA:54660"/>
        <dbReference type="ChEBI" id="CHEBI:18407"/>
        <dbReference type="ChEBI" id="CHEBI:33855"/>
        <dbReference type="ChEBI" id="CHEBI:138306"/>
        <dbReference type="EC" id="4.1.2.47"/>
    </reaction>
</comment>
<dbReference type="GO" id="GO:0080031">
    <property type="term" value="F:methyl salicylate esterase activity"/>
    <property type="evidence" value="ECO:0007669"/>
    <property type="project" value="TreeGrafter"/>
</dbReference>
<comment type="catalytic activity">
    <reaction evidence="9">
        <text>2-methylpropanal + hydrogen cyanide = (2S)-2-hydroxy-3-methylbutanenitrile</text>
        <dbReference type="Rhea" id="RHEA:77403"/>
        <dbReference type="ChEBI" id="CHEBI:18407"/>
        <dbReference type="ChEBI" id="CHEBI:48943"/>
        <dbReference type="ChEBI" id="CHEBI:197354"/>
    </reaction>
</comment>
<dbReference type="AlphaFoldDB" id="A0A9D5AYG0"/>
<proteinExistence type="inferred from homology"/>
<dbReference type="Proteomes" id="UP001058974">
    <property type="component" value="Chromosome 4"/>
</dbReference>
<evidence type="ECO:0000256" key="19">
    <source>
        <dbReference type="ARBA" id="ARBA00079794"/>
    </source>
</evidence>
<name>A0A9D5AYG0_PEA</name>
<protein>
    <recommendedName>
        <fullName evidence="16">(S)-hydroxynitrile lyase</fullName>
        <ecNumber evidence="15">4.1.2.47</ecNumber>
    </recommendedName>
    <alternativeName>
        <fullName evidence="17">2-hydroxy-2-methylpropanenitrile lyase</fullName>
    </alternativeName>
    <alternativeName>
        <fullName evidence="18">Acetone cyanohydrin lyase</fullName>
    </alternativeName>
    <alternativeName>
        <fullName evidence="19">Hydroxynitrile lyase</fullName>
    </alternativeName>
</protein>
<dbReference type="OrthoDB" id="408373at2759"/>
<dbReference type="EC" id="4.1.2.47" evidence="15"/>
<evidence type="ECO:0000256" key="3">
    <source>
        <dbReference type="ARBA" id="ARBA00050262"/>
    </source>
</evidence>
<comment type="catalytic activity">
    <reaction evidence="1">
        <text>4-methoxybenzaldehyde + hydrogen cyanide = (2S)-2-hydroxy-2-(4-methoxyphenyl)acetonitrile</text>
        <dbReference type="Rhea" id="RHEA:77447"/>
        <dbReference type="ChEBI" id="CHEBI:18407"/>
        <dbReference type="ChEBI" id="CHEBI:28235"/>
        <dbReference type="ChEBI" id="CHEBI:197328"/>
    </reaction>
</comment>
<dbReference type="Gramene" id="Psat04G0627700-T1">
    <property type="protein sequence ID" value="KAI5423219.1"/>
    <property type="gene ID" value="KIW84_046277"/>
</dbReference>
<dbReference type="GO" id="GO:0080030">
    <property type="term" value="F:methyl indole-3-acetate esterase activity"/>
    <property type="evidence" value="ECO:0007669"/>
    <property type="project" value="TreeGrafter"/>
</dbReference>
<evidence type="ECO:0000256" key="6">
    <source>
        <dbReference type="ARBA" id="ARBA00051647"/>
    </source>
</evidence>
<evidence type="ECO:0000256" key="1">
    <source>
        <dbReference type="ARBA" id="ARBA00050104"/>
    </source>
</evidence>
<evidence type="ECO:0000256" key="17">
    <source>
        <dbReference type="ARBA" id="ARBA00076040"/>
    </source>
</evidence>
<dbReference type="PANTHER" id="PTHR10992">
    <property type="entry name" value="METHYLESTERASE FAMILY MEMBER"/>
    <property type="match status" value="1"/>
</dbReference>
<evidence type="ECO:0000256" key="11">
    <source>
        <dbReference type="ARBA" id="ARBA00052600"/>
    </source>
</evidence>
<sequence length="263" mass="30057">MEKSHFVLIHGVSYGAWCWYKVATMLKSDGHNVTTVELAASGINPIQVQDIHSISTYYEPLMTFMESLPSNEKVILVGHSFGGISISLAMERFPHKISVAVFVTAFVLSQNLTHPDIIQEFRKRREGEENWSMDTKRFFFDGHNSPPTALLFGPKFMESKMHQLSPPEDLTLALSLVRPFPLFNDEELFLKETKVSMDKNGKVPKIFIICKEDNLIIEDSQRWIIEKSGPFVEVNEINDSDHMVMFSKPKELSSLLQQIADKY</sequence>
<evidence type="ECO:0000256" key="5">
    <source>
        <dbReference type="ARBA" id="ARBA00050608"/>
    </source>
</evidence>
<evidence type="ECO:0000256" key="8">
    <source>
        <dbReference type="ARBA" id="ARBA00051977"/>
    </source>
</evidence>
<evidence type="ECO:0000256" key="18">
    <source>
        <dbReference type="ARBA" id="ARBA00078291"/>
    </source>
</evidence>
<evidence type="ECO:0000313" key="21">
    <source>
        <dbReference type="EMBL" id="KAI5423219.1"/>
    </source>
</evidence>
<evidence type="ECO:0000256" key="16">
    <source>
        <dbReference type="ARBA" id="ARBA00069221"/>
    </source>
</evidence>
<dbReference type="GO" id="GO:0080032">
    <property type="term" value="F:methyl jasmonate esterase activity"/>
    <property type="evidence" value="ECO:0007669"/>
    <property type="project" value="TreeGrafter"/>
</dbReference>
<dbReference type="SUPFAM" id="SSF53474">
    <property type="entry name" value="alpha/beta-Hydrolases"/>
    <property type="match status" value="1"/>
</dbReference>
<comment type="caution">
    <text evidence="21">The sequence shown here is derived from an EMBL/GenBank/DDBJ whole genome shotgun (WGS) entry which is preliminary data.</text>
</comment>
<evidence type="ECO:0000256" key="2">
    <source>
        <dbReference type="ARBA" id="ARBA00050241"/>
    </source>
</evidence>
<comment type="catalytic activity">
    <reaction evidence="3">
        <text>2-hydroxy-2-methylpropanenitrile = acetone + hydrogen cyanide</text>
        <dbReference type="Rhea" id="RHEA:11932"/>
        <dbReference type="ChEBI" id="CHEBI:15347"/>
        <dbReference type="ChEBI" id="CHEBI:15348"/>
        <dbReference type="ChEBI" id="CHEBI:18407"/>
    </reaction>
    <physiologicalReaction direction="left-to-right" evidence="3">
        <dbReference type="Rhea" id="RHEA:11933"/>
    </physiologicalReaction>
</comment>
<evidence type="ECO:0000256" key="14">
    <source>
        <dbReference type="ARBA" id="ARBA00060885"/>
    </source>
</evidence>
<dbReference type="GO" id="GO:0009694">
    <property type="term" value="P:jasmonic acid metabolic process"/>
    <property type="evidence" value="ECO:0007669"/>
    <property type="project" value="TreeGrafter"/>
</dbReference>
<comment type="catalytic activity">
    <reaction evidence="10">
        <text>3-formylthiophene + hydrogen cyanide = (2S)-2-hydroxy-2-(thiophen-3-yl)acetonitrile</text>
        <dbReference type="Rhea" id="RHEA:77459"/>
        <dbReference type="ChEBI" id="CHEBI:18407"/>
        <dbReference type="ChEBI" id="CHEBI:87611"/>
        <dbReference type="ChEBI" id="CHEBI:197333"/>
    </reaction>
</comment>
<evidence type="ECO:0000256" key="12">
    <source>
        <dbReference type="ARBA" id="ARBA00052609"/>
    </source>
</evidence>
<dbReference type="FunFam" id="3.40.50.1820:FF:000051">
    <property type="entry name" value="(S)-hydroxynitrile lyase"/>
    <property type="match status" value="1"/>
</dbReference>
<comment type="catalytic activity">
    <reaction evidence="5">
        <text>formylthiophene + hydrogen cyanide = (2R)-2-hydroxy-2-(thiophen-2-yl)acetonitrile</text>
        <dbReference type="Rhea" id="RHEA:77455"/>
        <dbReference type="ChEBI" id="CHEBI:18407"/>
        <dbReference type="ChEBI" id="CHEBI:87301"/>
        <dbReference type="ChEBI" id="CHEBI:197332"/>
    </reaction>
</comment>
<comment type="catalytic activity">
    <reaction evidence="4">
        <text>benzaldehyde + hydrogen cyanide = (S)-mandelonitrile</text>
        <dbReference type="Rhea" id="RHEA:77427"/>
        <dbReference type="ChEBI" id="CHEBI:17169"/>
        <dbReference type="ChEBI" id="CHEBI:18407"/>
        <dbReference type="ChEBI" id="CHEBI:36941"/>
    </reaction>
</comment>
<comment type="catalytic activity">
    <reaction evidence="2">
        <text>a monosubstituted aliphatic (S)-hydroxynitrile = an aldehyde + hydrogen cyanide</text>
        <dbReference type="Rhea" id="RHEA:56588"/>
        <dbReference type="ChEBI" id="CHEBI:17478"/>
        <dbReference type="ChEBI" id="CHEBI:18407"/>
        <dbReference type="ChEBI" id="CHEBI:140596"/>
        <dbReference type="EC" id="4.1.2.47"/>
    </reaction>
</comment>
<evidence type="ECO:0000256" key="10">
    <source>
        <dbReference type="ARBA" id="ARBA00052511"/>
    </source>
</evidence>
<evidence type="ECO:0000256" key="9">
    <source>
        <dbReference type="ARBA" id="ARBA00052033"/>
    </source>
</evidence>
<evidence type="ECO:0000313" key="22">
    <source>
        <dbReference type="Proteomes" id="UP001058974"/>
    </source>
</evidence>
<accession>A0A9D5AYG0</accession>
<comment type="catalytic activity">
    <reaction evidence="12">
        <text>cyclohexanecarbaldehyde + hydrogen cyanide = (2S)-2-cyclohexyl-2-hydroxyacetonitrile</text>
        <dbReference type="Rhea" id="RHEA:77423"/>
        <dbReference type="ChEBI" id="CHEBI:18407"/>
        <dbReference type="ChEBI" id="CHEBI:197359"/>
        <dbReference type="ChEBI" id="CHEBI:197360"/>
    </reaction>
</comment>
<dbReference type="InterPro" id="IPR029058">
    <property type="entry name" value="AB_hydrolase_fold"/>
</dbReference>
<comment type="catalytic activity">
    <reaction evidence="7">
        <text>a disubstituted aliphatic (S)-hydroxynitrile = a ketone + hydrogen cyanide</text>
        <dbReference type="Rhea" id="RHEA:56592"/>
        <dbReference type="ChEBI" id="CHEBI:17087"/>
        <dbReference type="ChEBI" id="CHEBI:18407"/>
        <dbReference type="ChEBI" id="CHEBI:140597"/>
        <dbReference type="EC" id="4.1.2.47"/>
    </reaction>
</comment>
<organism evidence="21 22">
    <name type="scientific">Pisum sativum</name>
    <name type="common">Garden pea</name>
    <name type="synonym">Lathyrus oleraceus</name>
    <dbReference type="NCBI Taxonomy" id="3888"/>
    <lineage>
        <taxon>Eukaryota</taxon>
        <taxon>Viridiplantae</taxon>
        <taxon>Streptophyta</taxon>
        <taxon>Embryophyta</taxon>
        <taxon>Tracheophyta</taxon>
        <taxon>Spermatophyta</taxon>
        <taxon>Magnoliopsida</taxon>
        <taxon>eudicotyledons</taxon>
        <taxon>Gunneridae</taxon>
        <taxon>Pentapetalae</taxon>
        <taxon>rosids</taxon>
        <taxon>fabids</taxon>
        <taxon>Fabales</taxon>
        <taxon>Fabaceae</taxon>
        <taxon>Papilionoideae</taxon>
        <taxon>50 kb inversion clade</taxon>
        <taxon>NPAAA clade</taxon>
        <taxon>Hologalegina</taxon>
        <taxon>IRL clade</taxon>
        <taxon>Fabeae</taxon>
        <taxon>Lathyrus</taxon>
    </lineage>
</organism>
<dbReference type="Gene3D" id="3.40.50.1820">
    <property type="entry name" value="alpha/beta hydrolase"/>
    <property type="match status" value="1"/>
</dbReference>
<dbReference type="InterPro" id="IPR045889">
    <property type="entry name" value="MES/HNL"/>
</dbReference>
<dbReference type="EMBL" id="JAMSHJ010000004">
    <property type="protein sequence ID" value="KAI5423219.1"/>
    <property type="molecule type" value="Genomic_DNA"/>
</dbReference>
<comment type="similarity">
    <text evidence="14">Belongs to the AB hydrolase superfamily. Hydroxynitrile lyase family.</text>
</comment>
<dbReference type="GO" id="GO:0009696">
    <property type="term" value="P:salicylic acid metabolic process"/>
    <property type="evidence" value="ECO:0007669"/>
    <property type="project" value="TreeGrafter"/>
</dbReference>
<dbReference type="Pfam" id="PF12697">
    <property type="entry name" value="Abhydrolase_6"/>
    <property type="match status" value="1"/>
</dbReference>
<evidence type="ECO:0000259" key="20">
    <source>
        <dbReference type="Pfam" id="PF12697"/>
    </source>
</evidence>
<evidence type="ECO:0000256" key="15">
    <source>
        <dbReference type="ARBA" id="ARBA00066572"/>
    </source>
</evidence>
<evidence type="ECO:0000256" key="7">
    <source>
        <dbReference type="ARBA" id="ARBA00051735"/>
    </source>
</evidence>
<keyword evidence="22" id="KW-1185">Reference proteome</keyword>
<dbReference type="PANTHER" id="PTHR10992:SF1077">
    <property type="entry name" value="ALPHA_BETA FOLD HYDROLASE"/>
    <property type="match status" value="1"/>
</dbReference>
<reference evidence="21 22" key="1">
    <citation type="journal article" date="2022" name="Nat. Genet.">
        <title>Improved pea reference genome and pan-genome highlight genomic features and evolutionary characteristics.</title>
        <authorList>
            <person name="Yang T."/>
            <person name="Liu R."/>
            <person name="Luo Y."/>
            <person name="Hu S."/>
            <person name="Wang D."/>
            <person name="Wang C."/>
            <person name="Pandey M.K."/>
            <person name="Ge S."/>
            <person name="Xu Q."/>
            <person name="Li N."/>
            <person name="Li G."/>
            <person name="Huang Y."/>
            <person name="Saxena R.K."/>
            <person name="Ji Y."/>
            <person name="Li M."/>
            <person name="Yan X."/>
            <person name="He Y."/>
            <person name="Liu Y."/>
            <person name="Wang X."/>
            <person name="Xiang C."/>
            <person name="Varshney R.K."/>
            <person name="Ding H."/>
            <person name="Gao S."/>
            <person name="Zong X."/>
        </authorList>
    </citation>
    <scope>NUCLEOTIDE SEQUENCE [LARGE SCALE GENOMIC DNA]</scope>
    <source>
        <strain evidence="21 22">cv. Zhongwan 6</strain>
    </source>
</reference>
<evidence type="ECO:0000256" key="13">
    <source>
        <dbReference type="ARBA" id="ARBA00052826"/>
    </source>
</evidence>
<comment type="catalytic activity">
    <reaction evidence="11">
        <text>2,2-dimethylpropanal + hydrogen cyanide = (2S)-2-hydroxy-3,3-dimethylbutanenitrile</text>
        <dbReference type="Rhea" id="RHEA:77407"/>
        <dbReference type="ChEBI" id="CHEBI:18407"/>
        <dbReference type="ChEBI" id="CHEBI:141557"/>
        <dbReference type="ChEBI" id="CHEBI:197355"/>
    </reaction>
</comment>
<gene>
    <name evidence="21" type="ORF">KIW84_046277</name>
</gene>
<comment type="catalytic activity">
    <reaction evidence="6">
        <text>butan-2-one + hydrogen cyanide = 2-hydroxy-2-methylbutanenitrile</text>
        <dbReference type="Rhea" id="RHEA:77467"/>
        <dbReference type="ChEBI" id="CHEBI:18407"/>
        <dbReference type="ChEBI" id="CHEBI:28398"/>
        <dbReference type="ChEBI" id="CHEBI:60954"/>
    </reaction>
    <physiologicalReaction direction="right-to-left" evidence="6">
        <dbReference type="Rhea" id="RHEA:77469"/>
    </physiologicalReaction>
</comment>
<dbReference type="InterPro" id="IPR000073">
    <property type="entry name" value="AB_hydrolase_1"/>
</dbReference>
<comment type="catalytic activity">
    <reaction evidence="8">
        <text>acrolein + hydrogen cyanide = (2S)-2-hydroxybut-3-enenitrile</text>
        <dbReference type="Rhea" id="RHEA:77411"/>
        <dbReference type="ChEBI" id="CHEBI:15368"/>
        <dbReference type="ChEBI" id="CHEBI:18407"/>
        <dbReference type="ChEBI" id="CHEBI:197356"/>
    </reaction>
</comment>
<feature type="domain" description="AB hydrolase-1" evidence="20">
    <location>
        <begin position="6"/>
        <end position="252"/>
    </location>
</feature>
<evidence type="ECO:0000256" key="4">
    <source>
        <dbReference type="ARBA" id="ARBA00050358"/>
    </source>
</evidence>